<dbReference type="OrthoDB" id="644686at2"/>
<dbReference type="EMBL" id="QLMA01000007">
    <property type="protein sequence ID" value="RAJ77595.1"/>
    <property type="molecule type" value="Genomic_DNA"/>
</dbReference>
<keyword evidence="2" id="KW-0238">DNA-binding</keyword>
<dbReference type="PANTHER" id="PTHR43280:SF32">
    <property type="entry name" value="TRANSCRIPTIONAL REGULATORY PROTEIN"/>
    <property type="match status" value="1"/>
</dbReference>
<keyword evidence="1" id="KW-0805">Transcription regulation</keyword>
<dbReference type="Pfam" id="PF12833">
    <property type="entry name" value="HTH_18"/>
    <property type="match status" value="1"/>
</dbReference>
<dbReference type="Proteomes" id="UP000249819">
    <property type="component" value="Unassembled WGS sequence"/>
</dbReference>
<accession>A0A327VQT0</accession>
<keyword evidence="6" id="KW-1185">Reference proteome</keyword>
<evidence type="ECO:0000256" key="2">
    <source>
        <dbReference type="ARBA" id="ARBA00023125"/>
    </source>
</evidence>
<feature type="domain" description="HTH araC/xylS-type" evidence="4">
    <location>
        <begin position="200"/>
        <end position="305"/>
    </location>
</feature>
<dbReference type="InterPro" id="IPR009057">
    <property type="entry name" value="Homeodomain-like_sf"/>
</dbReference>
<reference evidence="5 6" key="1">
    <citation type="submission" date="2018-06" db="EMBL/GenBank/DDBJ databases">
        <title>Genomic Encyclopedia of Archaeal and Bacterial Type Strains, Phase II (KMG-II): from individual species to whole genera.</title>
        <authorList>
            <person name="Goeker M."/>
        </authorList>
    </citation>
    <scope>NUCLEOTIDE SEQUENCE [LARGE SCALE GENOMIC DNA]</scope>
    <source>
        <strain evidence="5 6">DSM 29821</strain>
    </source>
</reference>
<comment type="caution">
    <text evidence="5">The sequence shown here is derived from an EMBL/GenBank/DDBJ whole genome shotgun (WGS) entry which is preliminary data.</text>
</comment>
<proteinExistence type="predicted"/>
<dbReference type="SMART" id="SM00342">
    <property type="entry name" value="HTH_ARAC"/>
    <property type="match status" value="1"/>
</dbReference>
<evidence type="ECO:0000313" key="5">
    <source>
        <dbReference type="EMBL" id="RAJ77595.1"/>
    </source>
</evidence>
<evidence type="ECO:0000259" key="4">
    <source>
        <dbReference type="PROSITE" id="PS01124"/>
    </source>
</evidence>
<dbReference type="InterPro" id="IPR018060">
    <property type="entry name" value="HTH_AraC"/>
</dbReference>
<dbReference type="PROSITE" id="PS00041">
    <property type="entry name" value="HTH_ARAC_FAMILY_1"/>
    <property type="match status" value="1"/>
</dbReference>
<evidence type="ECO:0000256" key="1">
    <source>
        <dbReference type="ARBA" id="ARBA00023015"/>
    </source>
</evidence>
<dbReference type="PROSITE" id="PS01124">
    <property type="entry name" value="HTH_ARAC_FAMILY_2"/>
    <property type="match status" value="1"/>
</dbReference>
<dbReference type="InterPro" id="IPR018062">
    <property type="entry name" value="HTH_AraC-typ_CS"/>
</dbReference>
<dbReference type="Gene3D" id="1.10.10.60">
    <property type="entry name" value="Homeodomain-like"/>
    <property type="match status" value="1"/>
</dbReference>
<dbReference type="PANTHER" id="PTHR43280">
    <property type="entry name" value="ARAC-FAMILY TRANSCRIPTIONAL REGULATOR"/>
    <property type="match status" value="1"/>
</dbReference>
<dbReference type="GO" id="GO:0003700">
    <property type="term" value="F:DNA-binding transcription factor activity"/>
    <property type="evidence" value="ECO:0007669"/>
    <property type="project" value="InterPro"/>
</dbReference>
<evidence type="ECO:0000313" key="6">
    <source>
        <dbReference type="Proteomes" id="UP000249819"/>
    </source>
</evidence>
<sequence>MSSKDNKFLIINSVSELHKIMGMPKPKHPLVSLINCADINPSVKKEATNIVANFYTVSMKRCIDCKFRYGQNYYDFNEGVLVFMEPGQIVSSSTPIGNAMPDGWLLVFHPDLIRNYTVGKNIKKYTFFSYAVNEALHLSDEEEKMLIEIFKNIEREYNHSIDQFSQDVMVSQIELLLNYSNRYYNRQFLTRKTASSDVLTKMQALLDEYFSGNKIQELGMPTVQYFADQLNVSSNYLSDMLRTITGQSTQQHIHNKLIEVAKNILATTNLSVSEIAYRLGFEYPQSFNKLFKTKTNVSPLEYRASFS</sequence>
<dbReference type="AlphaFoldDB" id="A0A327VQT0"/>
<dbReference type="GO" id="GO:0043565">
    <property type="term" value="F:sequence-specific DNA binding"/>
    <property type="evidence" value="ECO:0007669"/>
    <property type="project" value="InterPro"/>
</dbReference>
<gene>
    <name evidence="5" type="ORF">CLV59_107362</name>
</gene>
<name>A0A327VQT0_9BACT</name>
<dbReference type="SUPFAM" id="SSF46689">
    <property type="entry name" value="Homeodomain-like"/>
    <property type="match status" value="1"/>
</dbReference>
<evidence type="ECO:0000256" key="3">
    <source>
        <dbReference type="ARBA" id="ARBA00023163"/>
    </source>
</evidence>
<protein>
    <submittedName>
        <fullName evidence="5">Helix-turn-helix protein</fullName>
    </submittedName>
</protein>
<organism evidence="5 6">
    <name type="scientific">Chitinophaga dinghuensis</name>
    <dbReference type="NCBI Taxonomy" id="1539050"/>
    <lineage>
        <taxon>Bacteria</taxon>
        <taxon>Pseudomonadati</taxon>
        <taxon>Bacteroidota</taxon>
        <taxon>Chitinophagia</taxon>
        <taxon>Chitinophagales</taxon>
        <taxon>Chitinophagaceae</taxon>
        <taxon>Chitinophaga</taxon>
    </lineage>
</organism>
<keyword evidence="3" id="KW-0804">Transcription</keyword>